<comment type="caution">
    <text evidence="1">The sequence shown here is derived from an EMBL/GenBank/DDBJ whole genome shotgun (WGS) entry which is preliminary data.</text>
</comment>
<sequence>MKPRRLIKVARLVDGGIQPFTGATTTAAKRTELLDLWERLSPSGRHTVLLAARLTAREEDVLPPGTSILG</sequence>
<evidence type="ECO:0000313" key="2">
    <source>
        <dbReference type="Proteomes" id="UP001589865"/>
    </source>
</evidence>
<reference evidence="1 2" key="1">
    <citation type="submission" date="2024-09" db="EMBL/GenBank/DDBJ databases">
        <authorList>
            <person name="Sun Q."/>
            <person name="Mori K."/>
        </authorList>
    </citation>
    <scope>NUCLEOTIDE SEQUENCE [LARGE SCALE GENOMIC DNA]</scope>
    <source>
        <strain evidence="1 2">TBRC 5777</strain>
    </source>
</reference>
<proteinExistence type="predicted"/>
<organism evidence="1 2">
    <name type="scientific">Roseomonas elaeocarpi</name>
    <dbReference type="NCBI Taxonomy" id="907779"/>
    <lineage>
        <taxon>Bacteria</taxon>
        <taxon>Pseudomonadati</taxon>
        <taxon>Pseudomonadota</taxon>
        <taxon>Alphaproteobacteria</taxon>
        <taxon>Acetobacterales</taxon>
        <taxon>Roseomonadaceae</taxon>
        <taxon>Roseomonas</taxon>
    </lineage>
</organism>
<dbReference type="EMBL" id="JBHLUN010000005">
    <property type="protein sequence ID" value="MFC0408140.1"/>
    <property type="molecule type" value="Genomic_DNA"/>
</dbReference>
<keyword evidence="2" id="KW-1185">Reference proteome</keyword>
<dbReference type="RefSeq" id="WP_377043883.1">
    <property type="nucleotide sequence ID" value="NZ_JBHLUN010000005.1"/>
</dbReference>
<name>A0ABV6JRQ0_9PROT</name>
<gene>
    <name evidence="1" type="ORF">ACFFGY_07750</name>
</gene>
<evidence type="ECO:0000313" key="1">
    <source>
        <dbReference type="EMBL" id="MFC0408140.1"/>
    </source>
</evidence>
<protein>
    <submittedName>
        <fullName evidence="1">Uncharacterized protein</fullName>
    </submittedName>
</protein>
<dbReference type="Proteomes" id="UP001589865">
    <property type="component" value="Unassembled WGS sequence"/>
</dbReference>
<accession>A0ABV6JRQ0</accession>